<evidence type="ECO:0000313" key="10">
    <source>
        <dbReference type="EMBL" id="KAF1993211.1"/>
    </source>
</evidence>
<evidence type="ECO:0000256" key="3">
    <source>
        <dbReference type="ARBA" id="ARBA00022816"/>
    </source>
</evidence>
<keyword evidence="11" id="KW-1185">Reference proteome</keyword>
<keyword evidence="7" id="KW-0539">Nucleus</keyword>
<protein>
    <recommendedName>
        <fullName evidence="12">Nucleoporin Nup54 alpha-helical domain-containing protein</fullName>
    </recommendedName>
</protein>
<dbReference type="GO" id="GO:0005643">
    <property type="term" value="C:nuclear pore"/>
    <property type="evidence" value="ECO:0007669"/>
    <property type="project" value="UniProtKB-SubCell"/>
</dbReference>
<dbReference type="EMBL" id="ML977720">
    <property type="protein sequence ID" value="KAF1993211.1"/>
    <property type="molecule type" value="Genomic_DNA"/>
</dbReference>
<dbReference type="GO" id="GO:0051028">
    <property type="term" value="P:mRNA transport"/>
    <property type="evidence" value="ECO:0007669"/>
    <property type="project" value="UniProtKB-KW"/>
</dbReference>
<feature type="compositionally biased region" description="Low complexity" evidence="9">
    <location>
        <begin position="56"/>
        <end position="69"/>
    </location>
</feature>
<evidence type="ECO:0000256" key="8">
    <source>
        <dbReference type="SAM" id="Coils"/>
    </source>
</evidence>
<feature type="compositionally biased region" description="Polar residues" evidence="9">
    <location>
        <begin position="112"/>
        <end position="123"/>
    </location>
</feature>
<feature type="coiled-coil region" evidence="8">
    <location>
        <begin position="383"/>
        <end position="449"/>
    </location>
</feature>
<feature type="compositionally biased region" description="Polar residues" evidence="9">
    <location>
        <begin position="345"/>
        <end position="358"/>
    </location>
</feature>
<feature type="compositionally biased region" description="Low complexity" evidence="9">
    <location>
        <begin position="171"/>
        <end position="200"/>
    </location>
</feature>
<dbReference type="PANTHER" id="PTHR13437">
    <property type="entry name" value="NUCLEOPORIN P58/P45 NUCLEOPORIN-LIKE PROTEIN 1"/>
    <property type="match status" value="1"/>
</dbReference>
<keyword evidence="2" id="KW-0813">Transport</keyword>
<feature type="region of interest" description="Disordered" evidence="9">
    <location>
        <begin position="345"/>
        <end position="371"/>
    </location>
</feature>
<evidence type="ECO:0000256" key="5">
    <source>
        <dbReference type="ARBA" id="ARBA00023010"/>
    </source>
</evidence>
<evidence type="ECO:0000256" key="4">
    <source>
        <dbReference type="ARBA" id="ARBA00022927"/>
    </source>
</evidence>
<dbReference type="Pfam" id="PF21121">
    <property type="entry name" value="Nup49_C"/>
    <property type="match status" value="1"/>
</dbReference>
<feature type="compositionally biased region" description="Polar residues" evidence="9">
    <location>
        <begin position="1"/>
        <end position="22"/>
    </location>
</feature>
<gene>
    <name evidence="10" type="ORF">P154DRAFT_527927</name>
</gene>
<evidence type="ECO:0000256" key="2">
    <source>
        <dbReference type="ARBA" id="ARBA00022448"/>
    </source>
</evidence>
<name>A0A6A5VZA9_9PLEO</name>
<evidence type="ECO:0000256" key="6">
    <source>
        <dbReference type="ARBA" id="ARBA00023132"/>
    </source>
</evidence>
<keyword evidence="3" id="KW-0509">mRNA transport</keyword>
<evidence type="ECO:0000313" key="11">
    <source>
        <dbReference type="Proteomes" id="UP000799779"/>
    </source>
</evidence>
<feature type="compositionally biased region" description="Low complexity" evidence="9">
    <location>
        <begin position="150"/>
        <end position="163"/>
    </location>
</feature>
<dbReference type="Pfam" id="PF13634">
    <property type="entry name" value="Nucleoporin_FG"/>
    <property type="match status" value="1"/>
</dbReference>
<feature type="compositionally biased region" description="Low complexity" evidence="9">
    <location>
        <begin position="23"/>
        <end position="47"/>
    </location>
</feature>
<feature type="compositionally biased region" description="Polar residues" evidence="9">
    <location>
        <begin position="131"/>
        <end position="149"/>
    </location>
</feature>
<accession>A0A6A5VZA9</accession>
<comment type="subcellular location">
    <subcellularLocation>
        <location evidence="1">Nucleus</location>
        <location evidence="1">Nuclear pore complex</location>
    </subcellularLocation>
</comment>
<evidence type="ECO:0000256" key="1">
    <source>
        <dbReference type="ARBA" id="ARBA00004567"/>
    </source>
</evidence>
<dbReference type="PANTHER" id="PTHR13437:SF2">
    <property type="entry name" value="NUCLEOPORIN P58_P45"/>
    <property type="match status" value="1"/>
</dbReference>
<keyword evidence="8" id="KW-0175">Coiled coil</keyword>
<organism evidence="10 11">
    <name type="scientific">Amniculicola lignicola CBS 123094</name>
    <dbReference type="NCBI Taxonomy" id="1392246"/>
    <lineage>
        <taxon>Eukaryota</taxon>
        <taxon>Fungi</taxon>
        <taxon>Dikarya</taxon>
        <taxon>Ascomycota</taxon>
        <taxon>Pezizomycotina</taxon>
        <taxon>Dothideomycetes</taxon>
        <taxon>Pleosporomycetidae</taxon>
        <taxon>Pleosporales</taxon>
        <taxon>Amniculicolaceae</taxon>
        <taxon>Amniculicola</taxon>
    </lineage>
</organism>
<feature type="region of interest" description="Disordered" evidence="9">
    <location>
        <begin position="112"/>
        <end position="235"/>
    </location>
</feature>
<feature type="compositionally biased region" description="Low complexity" evidence="9">
    <location>
        <begin position="89"/>
        <end position="100"/>
    </location>
</feature>
<sequence>MAGFGRSNSLSINTSGSLFGNNASQAQPAQGQGQGQQSAGLFGSSSQPQTGGLFGGAQAAASQPPQSAGLFGALGKPATTPGTGNLFGASAQTSQPQQQTAAVFGGALGGNQQSNIGQTSQSGGLFGGNLGQSQQQMQRPALSLFNTGTQQQPQQQQQQQQQQNPPSLFGASNAQPQAQNPQPSLFGSTQQTQQPQQQNTLFGGMQSTRQPLTLGGHTITGPGLPPASTSGLNVTDISSVKGTTRYSDLDRSIQQQIQAIDDGIQGHISNAARVREVLPGQDASVATIAPDVAYVEQFLSTVELGILNDSANIEHLKALVKKDIDDAGLSIRAVENLKLPNQFHYNRSNLNTSTSKPSSIPAGESTADPTKPVDLVSYFSARADELNRTHDTYNQQIREIEAHLRTMEAGTLEKAQQLTGSRSASKDQKRELVEALRAIEGAINEAAKKVTNVSELVTQEIS</sequence>
<dbReference type="GO" id="GO:0008139">
    <property type="term" value="F:nuclear localization sequence binding"/>
    <property type="evidence" value="ECO:0007669"/>
    <property type="project" value="InterPro"/>
</dbReference>
<proteinExistence type="predicted"/>
<dbReference type="GO" id="GO:0015031">
    <property type="term" value="P:protein transport"/>
    <property type="evidence" value="ECO:0007669"/>
    <property type="project" value="UniProtKB-KW"/>
</dbReference>
<dbReference type="Proteomes" id="UP000799779">
    <property type="component" value="Unassembled WGS sequence"/>
</dbReference>
<keyword evidence="5" id="KW-0811">Translocation</keyword>
<dbReference type="GO" id="GO:0017056">
    <property type="term" value="F:structural constituent of nuclear pore"/>
    <property type="evidence" value="ECO:0007669"/>
    <property type="project" value="InterPro"/>
</dbReference>
<evidence type="ECO:0000256" key="7">
    <source>
        <dbReference type="ARBA" id="ARBA00023242"/>
    </source>
</evidence>
<feature type="region of interest" description="Disordered" evidence="9">
    <location>
        <begin position="1"/>
        <end position="100"/>
    </location>
</feature>
<evidence type="ECO:0008006" key="12">
    <source>
        <dbReference type="Google" id="ProtNLM"/>
    </source>
</evidence>
<dbReference type="AlphaFoldDB" id="A0A6A5VZA9"/>
<reference evidence="10" key="1">
    <citation type="journal article" date="2020" name="Stud. Mycol.">
        <title>101 Dothideomycetes genomes: a test case for predicting lifestyles and emergence of pathogens.</title>
        <authorList>
            <person name="Haridas S."/>
            <person name="Albert R."/>
            <person name="Binder M."/>
            <person name="Bloem J."/>
            <person name="Labutti K."/>
            <person name="Salamov A."/>
            <person name="Andreopoulos B."/>
            <person name="Baker S."/>
            <person name="Barry K."/>
            <person name="Bills G."/>
            <person name="Bluhm B."/>
            <person name="Cannon C."/>
            <person name="Castanera R."/>
            <person name="Culley D."/>
            <person name="Daum C."/>
            <person name="Ezra D."/>
            <person name="Gonzalez J."/>
            <person name="Henrissat B."/>
            <person name="Kuo A."/>
            <person name="Liang C."/>
            <person name="Lipzen A."/>
            <person name="Lutzoni F."/>
            <person name="Magnuson J."/>
            <person name="Mondo S."/>
            <person name="Nolan M."/>
            <person name="Ohm R."/>
            <person name="Pangilinan J."/>
            <person name="Park H.-J."/>
            <person name="Ramirez L."/>
            <person name="Alfaro M."/>
            <person name="Sun H."/>
            <person name="Tritt A."/>
            <person name="Yoshinaga Y."/>
            <person name="Zwiers L.-H."/>
            <person name="Turgeon B."/>
            <person name="Goodwin S."/>
            <person name="Spatafora J."/>
            <person name="Crous P."/>
            <person name="Grigoriev I."/>
        </authorList>
    </citation>
    <scope>NUCLEOTIDE SEQUENCE</scope>
    <source>
        <strain evidence="10">CBS 123094</strain>
    </source>
</reference>
<dbReference type="OrthoDB" id="2538017at2759"/>
<keyword evidence="6" id="KW-0906">Nuclear pore complex</keyword>
<keyword evidence="4" id="KW-0653">Protein transport</keyword>
<dbReference type="InterPro" id="IPR024882">
    <property type="entry name" value="NUP58/p45/49"/>
</dbReference>
<evidence type="ECO:0000256" key="9">
    <source>
        <dbReference type="SAM" id="MobiDB-lite"/>
    </source>
</evidence>
<dbReference type="InterPro" id="IPR025574">
    <property type="entry name" value="Nucleoporin_FG_rpt"/>
</dbReference>